<name>A0A556MZX9_9FLAO</name>
<keyword evidence="2" id="KW-1185">Reference proteome</keyword>
<proteinExistence type="predicted"/>
<protein>
    <submittedName>
        <fullName evidence="1">Uncharacterized protein</fullName>
    </submittedName>
</protein>
<accession>A0A556MZX9</accession>
<dbReference type="Proteomes" id="UP000316008">
    <property type="component" value="Unassembled WGS sequence"/>
</dbReference>
<organism evidence="1 2">
    <name type="scientific">Fluviicola chungangensis</name>
    <dbReference type="NCBI Taxonomy" id="2597671"/>
    <lineage>
        <taxon>Bacteria</taxon>
        <taxon>Pseudomonadati</taxon>
        <taxon>Bacteroidota</taxon>
        <taxon>Flavobacteriia</taxon>
        <taxon>Flavobacteriales</taxon>
        <taxon>Crocinitomicaceae</taxon>
        <taxon>Fluviicola</taxon>
    </lineage>
</organism>
<dbReference type="OrthoDB" id="1467262at2"/>
<dbReference type="RefSeq" id="WP_144332437.1">
    <property type="nucleotide sequence ID" value="NZ_VLPL01000003.1"/>
</dbReference>
<sequence>MTTHIQTIYTDDKTPFADTVNSWLEGLGFHVLPFQENDELVEKIDAVVIFHDNHNFDKRTAELRDLFEVHQAPIHKIDLSGTMNVALSHLSLFFDRTKCKDVLFIGSEGVKDHPKMDVFKEKWNL</sequence>
<evidence type="ECO:0000313" key="2">
    <source>
        <dbReference type="Proteomes" id="UP000316008"/>
    </source>
</evidence>
<gene>
    <name evidence="1" type="ORF">FO442_06920</name>
</gene>
<comment type="caution">
    <text evidence="1">The sequence shown here is derived from an EMBL/GenBank/DDBJ whole genome shotgun (WGS) entry which is preliminary data.</text>
</comment>
<reference evidence="1 2" key="1">
    <citation type="submission" date="2019-07" db="EMBL/GenBank/DDBJ databases">
        <authorList>
            <person name="Huq M.A."/>
        </authorList>
    </citation>
    <scope>NUCLEOTIDE SEQUENCE [LARGE SCALE GENOMIC DNA]</scope>
    <source>
        <strain evidence="1 2">MAH-3</strain>
    </source>
</reference>
<evidence type="ECO:0000313" key="1">
    <source>
        <dbReference type="EMBL" id="TSJ45481.1"/>
    </source>
</evidence>
<dbReference type="AlphaFoldDB" id="A0A556MZX9"/>
<dbReference type="EMBL" id="VLPL01000003">
    <property type="protein sequence ID" value="TSJ45481.1"/>
    <property type="molecule type" value="Genomic_DNA"/>
</dbReference>